<proteinExistence type="predicted"/>
<organism evidence="1 2">
    <name type="scientific">candidate division WOR-3 bacterium</name>
    <dbReference type="NCBI Taxonomy" id="2052148"/>
    <lineage>
        <taxon>Bacteria</taxon>
        <taxon>Bacteria division WOR-3</taxon>
    </lineage>
</organism>
<comment type="caution">
    <text evidence="1">The sequence shown here is derived from an EMBL/GenBank/DDBJ whole genome shotgun (WGS) entry which is preliminary data.</text>
</comment>
<dbReference type="AlphaFoldDB" id="A0A350H9V1"/>
<name>A0A350H9V1_UNCW3</name>
<dbReference type="EMBL" id="DMZY01000117">
    <property type="protein sequence ID" value="HAV92317.1"/>
    <property type="molecule type" value="Genomic_DNA"/>
</dbReference>
<sequence length="522" mass="59856">MKSKILFLIFIVFILSAYAEDEYNFDVSFLADSIYNDLNDYSSFLTEEMRDEIIQLVKSKDNVTYKKIFEITSNEFVSKSIYEKIFDREKRITVTAGLYSDSVISKRVKTFAKQTYKVGEIKEFALIEKDIGEEQFYDNLKAGISYSTFILGHYRIKTGRGLFSDYSDYFSLSESPFYSDRCELNATYDEYPSYFGCMFSKIFGKYALTGFASYDFYDSRIDSEGNVIAVLKYNLHDDSLSISRDDNLKALTMGIIGRDKSQYANLAFSYTNFSRYLIENSGRRLYLLSLFGKIDILSYDAGYSFGKGLSLSCGLKKSINGVLFNSGFLTDIGYYNPHAKMFAEKKSFQSGFAEISVKLPLRIKEKLEYTHEDETNIENRIDLAVIKNIDIAYKTDIDCETKHSFIIAFKGFVEDYASLKNTYLIKSTGTYTARADIMLMSSIIRSCLFGFYCNVSEGDMVSAYGYSIESVYPLRSYYGGESYLFGLLFESANSEKAKYNFLFTYDSSRIFRAGISFSLSFF</sequence>
<dbReference type="Proteomes" id="UP000264062">
    <property type="component" value="Unassembled WGS sequence"/>
</dbReference>
<accession>A0A350H9V1</accession>
<protein>
    <submittedName>
        <fullName evidence="1">Uncharacterized protein</fullName>
    </submittedName>
</protein>
<evidence type="ECO:0000313" key="2">
    <source>
        <dbReference type="Proteomes" id="UP000264062"/>
    </source>
</evidence>
<gene>
    <name evidence="1" type="ORF">DCW38_03965</name>
</gene>
<reference evidence="1 2" key="1">
    <citation type="journal article" date="2018" name="Nat. Biotechnol.">
        <title>A standardized bacterial taxonomy based on genome phylogeny substantially revises the tree of life.</title>
        <authorList>
            <person name="Parks D.H."/>
            <person name="Chuvochina M."/>
            <person name="Waite D.W."/>
            <person name="Rinke C."/>
            <person name="Skarshewski A."/>
            <person name="Chaumeil P.A."/>
            <person name="Hugenholtz P."/>
        </authorList>
    </citation>
    <scope>NUCLEOTIDE SEQUENCE [LARGE SCALE GENOMIC DNA]</scope>
    <source>
        <strain evidence="1">UBA9956</strain>
    </source>
</reference>
<evidence type="ECO:0000313" key="1">
    <source>
        <dbReference type="EMBL" id="HAV92317.1"/>
    </source>
</evidence>